<dbReference type="PANTHER" id="PTHR30383:SF5">
    <property type="entry name" value="SGNH HYDROLASE-TYPE ESTERASE DOMAIN-CONTAINING PROTEIN"/>
    <property type="match status" value="1"/>
</dbReference>
<evidence type="ECO:0000313" key="3">
    <source>
        <dbReference type="Proteomes" id="UP001530400"/>
    </source>
</evidence>
<organism evidence="2 3">
    <name type="scientific">Cyclotella atomus</name>
    <dbReference type="NCBI Taxonomy" id="382360"/>
    <lineage>
        <taxon>Eukaryota</taxon>
        <taxon>Sar</taxon>
        <taxon>Stramenopiles</taxon>
        <taxon>Ochrophyta</taxon>
        <taxon>Bacillariophyta</taxon>
        <taxon>Coscinodiscophyceae</taxon>
        <taxon>Thalassiosirophycidae</taxon>
        <taxon>Stephanodiscales</taxon>
        <taxon>Stephanodiscaceae</taxon>
        <taxon>Cyclotella</taxon>
    </lineage>
</organism>
<dbReference type="PANTHER" id="PTHR30383">
    <property type="entry name" value="THIOESTERASE 1/PROTEASE 1/LYSOPHOSPHOLIPASE L1"/>
    <property type="match status" value="1"/>
</dbReference>
<dbReference type="Gene3D" id="3.40.50.1110">
    <property type="entry name" value="SGNH hydrolase"/>
    <property type="match status" value="1"/>
</dbReference>
<proteinExistence type="predicted"/>
<protein>
    <recommendedName>
        <fullName evidence="1">SGNH hydrolase-type esterase domain-containing protein</fullName>
    </recommendedName>
</protein>
<dbReference type="InterPro" id="IPR036514">
    <property type="entry name" value="SGNH_hydro_sf"/>
</dbReference>
<feature type="domain" description="SGNH hydrolase-type esterase" evidence="1">
    <location>
        <begin position="32"/>
        <end position="172"/>
    </location>
</feature>
<reference evidence="2 3" key="1">
    <citation type="submission" date="2024-10" db="EMBL/GenBank/DDBJ databases">
        <title>Updated reference genomes for cyclostephanoid diatoms.</title>
        <authorList>
            <person name="Roberts W.R."/>
            <person name="Alverson A.J."/>
        </authorList>
    </citation>
    <scope>NUCLEOTIDE SEQUENCE [LARGE SCALE GENOMIC DNA]</scope>
    <source>
        <strain evidence="2 3">AJA010-31</strain>
    </source>
</reference>
<name>A0ABD3NKW3_9STRA</name>
<dbReference type="Pfam" id="PF13472">
    <property type="entry name" value="Lipase_GDSL_2"/>
    <property type="match status" value="1"/>
</dbReference>
<gene>
    <name evidence="2" type="ORF">ACHAWO_010182</name>
</gene>
<dbReference type="InterPro" id="IPR013830">
    <property type="entry name" value="SGNH_hydro"/>
</dbReference>
<dbReference type="CDD" id="cd00229">
    <property type="entry name" value="SGNH_hydrolase"/>
    <property type="match status" value="1"/>
</dbReference>
<evidence type="ECO:0000313" key="2">
    <source>
        <dbReference type="EMBL" id="KAL3776024.1"/>
    </source>
</evidence>
<sequence length="198" mass="22902">MAEGLSRPPPHEFVRDEARWGKRDDDAQVLVCLGDSLTHAACSANWVDTISHQLEGQKQTKLRKLLVVNAGQSSICTHTILNERLDHVMDCRPDFVFVMIGTNDVMAIYRQDWVKDKMRLWNLPDMPSEEIIISIRNLTDIVKRLYQPPMGEDINCAANQLVQRINRCMHNIKEDLHTEDRFSVLDINDSLWEEINHL</sequence>
<keyword evidence="3" id="KW-1185">Reference proteome</keyword>
<accession>A0ABD3NKW3</accession>
<dbReference type="EMBL" id="JALLPJ020001122">
    <property type="protein sequence ID" value="KAL3776024.1"/>
    <property type="molecule type" value="Genomic_DNA"/>
</dbReference>
<dbReference type="AlphaFoldDB" id="A0ABD3NKW3"/>
<evidence type="ECO:0000259" key="1">
    <source>
        <dbReference type="Pfam" id="PF13472"/>
    </source>
</evidence>
<comment type="caution">
    <text evidence="2">The sequence shown here is derived from an EMBL/GenBank/DDBJ whole genome shotgun (WGS) entry which is preliminary data.</text>
</comment>
<dbReference type="SUPFAM" id="SSF52266">
    <property type="entry name" value="SGNH hydrolase"/>
    <property type="match status" value="1"/>
</dbReference>
<dbReference type="Proteomes" id="UP001530400">
    <property type="component" value="Unassembled WGS sequence"/>
</dbReference>
<dbReference type="InterPro" id="IPR051532">
    <property type="entry name" value="Ester_Hydrolysis_Enzymes"/>
</dbReference>